<dbReference type="Proteomes" id="UP001558652">
    <property type="component" value="Unassembled WGS sequence"/>
</dbReference>
<evidence type="ECO:0000256" key="1">
    <source>
        <dbReference type="SAM" id="MobiDB-lite"/>
    </source>
</evidence>
<protein>
    <submittedName>
        <fullName evidence="2">Uncharacterized protein</fullName>
    </submittedName>
</protein>
<evidence type="ECO:0000313" key="2">
    <source>
        <dbReference type="EMBL" id="KAL1140975.1"/>
    </source>
</evidence>
<evidence type="ECO:0000313" key="3">
    <source>
        <dbReference type="Proteomes" id="UP001558652"/>
    </source>
</evidence>
<sequence length="170" mass="19311">MGEQLVKETMEKRLSVVERSVFDEAIKKLVPKLKKCIEVIGDFVRITQVLTSRRESAVKIHRQLSESRISKKKRLRHGGAGICFQRLGVRNGQNKPGTASVSRALSSKEAGSSTSAEDVRSTYHRCEVRPVIKFINLRRESAAEIHRQLLETDGQVVNVVQRWSHRHSEL</sequence>
<name>A0ABD0YYF7_9HEMI</name>
<accession>A0ABD0YYF7</accession>
<reference evidence="2 3" key="1">
    <citation type="submission" date="2024-07" db="EMBL/GenBank/DDBJ databases">
        <title>Chromosome-level genome assembly of the water stick insect Ranatra chinensis (Heteroptera: Nepidae).</title>
        <authorList>
            <person name="Liu X."/>
        </authorList>
    </citation>
    <scope>NUCLEOTIDE SEQUENCE [LARGE SCALE GENOMIC DNA]</scope>
    <source>
        <strain evidence="2">Cailab_2021Rc</strain>
        <tissue evidence="2">Muscle</tissue>
    </source>
</reference>
<feature type="region of interest" description="Disordered" evidence="1">
    <location>
        <begin position="93"/>
        <end position="119"/>
    </location>
</feature>
<proteinExistence type="predicted"/>
<gene>
    <name evidence="2" type="ORF">AAG570_000901</name>
</gene>
<feature type="compositionally biased region" description="Polar residues" evidence="1">
    <location>
        <begin position="93"/>
        <end position="116"/>
    </location>
</feature>
<keyword evidence="3" id="KW-1185">Reference proteome</keyword>
<comment type="caution">
    <text evidence="2">The sequence shown here is derived from an EMBL/GenBank/DDBJ whole genome shotgun (WGS) entry which is preliminary data.</text>
</comment>
<dbReference type="AlphaFoldDB" id="A0ABD0YYF7"/>
<dbReference type="EMBL" id="JBFDAA010000001">
    <property type="protein sequence ID" value="KAL1140975.1"/>
    <property type="molecule type" value="Genomic_DNA"/>
</dbReference>
<organism evidence="2 3">
    <name type="scientific">Ranatra chinensis</name>
    <dbReference type="NCBI Taxonomy" id="642074"/>
    <lineage>
        <taxon>Eukaryota</taxon>
        <taxon>Metazoa</taxon>
        <taxon>Ecdysozoa</taxon>
        <taxon>Arthropoda</taxon>
        <taxon>Hexapoda</taxon>
        <taxon>Insecta</taxon>
        <taxon>Pterygota</taxon>
        <taxon>Neoptera</taxon>
        <taxon>Paraneoptera</taxon>
        <taxon>Hemiptera</taxon>
        <taxon>Heteroptera</taxon>
        <taxon>Panheteroptera</taxon>
        <taxon>Nepomorpha</taxon>
        <taxon>Nepidae</taxon>
        <taxon>Ranatrinae</taxon>
        <taxon>Ranatra</taxon>
    </lineage>
</organism>